<evidence type="ECO:0000313" key="3">
    <source>
        <dbReference type="EMBL" id="KFH63033.1"/>
    </source>
</evidence>
<dbReference type="AlphaFoldDB" id="A0A086TM56"/>
<dbReference type="Pfam" id="PF08757">
    <property type="entry name" value="CotH"/>
    <property type="match status" value="1"/>
</dbReference>
<proteinExistence type="predicted"/>
<dbReference type="EMBL" id="KN042429">
    <property type="protein sequence ID" value="KFH63033.1"/>
    <property type="molecule type" value="Genomic_DNA"/>
</dbReference>
<sequence length="631" mass="71299">MVRILLGLAACAATALADITFNVVGLRSEDADSFGVMANGKMHKLATTKKTYPLWSANVAGVDASVSYKYVQLDKAGKVTESEKTMRKLPAGSVHTPNEFFGRRQSIYPIPTLPQVFENKLEQNSPFFRDGFIGNLFIQCPEADWKKMNVVGSYEQVKKARIQYIGANDNVVIENAKIELSGHSMREFAKLTYHIHFPKETPLLDLSSLKLRSGENDKSMIREKLYVDLLNNIGVPAQQTTYIRLFWNGEPIGLFVAMEVLRENWVRKVLHPNITNVPVGTLWRMNASGGKEANLEWHGPATKTNDNYDRYKLLVKGQDVPKDNYMSDLVAFMKDLKDYDPNKTKDPIAYWQRRLDLDVFLKSMVMEYLTTAFDAYWQSGSNYQMYHDPVTKKWIWLPMDFDDTFSRDIESYKKIPRKNKKGFESYLVSKLILDTPVINARFEDHVKTITSYIFNPKALNPYLDAYVHMIEEDVAWDRKLPRVAKGGKTYNFKLEDLYKGVQQDLKTWIKKRSAQIQRDMNFKSPTVVTNRVPPHNMHPMQLSVYGIKPQSVEPKKIKVPASVADAVPADAVPADAVPAAPTAEQEVSDTEDMKEESATAGIGENISNSASMTGSHWATLGALVAAVVLVA</sequence>
<gene>
    <name evidence="3" type="ORF">MVEG_11070</name>
</gene>
<organism evidence="3 4">
    <name type="scientific">Podila verticillata NRRL 6337</name>
    <dbReference type="NCBI Taxonomy" id="1069443"/>
    <lineage>
        <taxon>Eukaryota</taxon>
        <taxon>Fungi</taxon>
        <taxon>Fungi incertae sedis</taxon>
        <taxon>Mucoromycota</taxon>
        <taxon>Mortierellomycotina</taxon>
        <taxon>Mortierellomycetes</taxon>
        <taxon>Mortierellales</taxon>
        <taxon>Mortierellaceae</taxon>
        <taxon>Podila</taxon>
    </lineage>
</organism>
<dbReference type="InterPro" id="IPR014867">
    <property type="entry name" value="Spore_coat_CotH_CotH2/3/7"/>
</dbReference>
<dbReference type="PANTHER" id="PTHR40050">
    <property type="entry name" value="INNER SPORE COAT PROTEIN H"/>
    <property type="match status" value="1"/>
</dbReference>
<feature type="chain" id="PRO_5001815868" description="Coth-domain-containing protein" evidence="2">
    <location>
        <begin position="18"/>
        <end position="631"/>
    </location>
</feature>
<reference evidence="3 4" key="1">
    <citation type="submission" date="2011-02" db="EMBL/GenBank/DDBJ databases">
        <title>The Genome Sequence of Mortierella verticillata NRRL 6337.</title>
        <authorList>
            <consortium name="The Broad Institute Genome Sequencing Platform"/>
            <person name="Russ C."/>
            <person name="Cuomo C."/>
            <person name="Burger G."/>
            <person name="Gray M.W."/>
            <person name="Holland P.W.H."/>
            <person name="King N."/>
            <person name="Lang F.B.F."/>
            <person name="Roger A.J."/>
            <person name="Ruiz-Trillo I."/>
            <person name="Young S.K."/>
            <person name="Zeng Q."/>
            <person name="Gargeya S."/>
            <person name="Alvarado L."/>
            <person name="Berlin A."/>
            <person name="Chapman S.B."/>
            <person name="Chen Z."/>
            <person name="Freedman E."/>
            <person name="Gellesch M."/>
            <person name="Goldberg J."/>
            <person name="Griggs A."/>
            <person name="Gujja S."/>
            <person name="Heilman E."/>
            <person name="Heiman D."/>
            <person name="Howarth C."/>
            <person name="Mehta T."/>
            <person name="Neiman D."/>
            <person name="Pearson M."/>
            <person name="Roberts A."/>
            <person name="Saif S."/>
            <person name="Shea T."/>
            <person name="Shenoy N."/>
            <person name="Sisk P."/>
            <person name="Stolte C."/>
            <person name="Sykes S."/>
            <person name="White J."/>
            <person name="Yandava C."/>
            <person name="Haas B."/>
            <person name="Nusbaum C."/>
            <person name="Birren B."/>
        </authorList>
    </citation>
    <scope>NUCLEOTIDE SEQUENCE [LARGE SCALE GENOMIC DNA]</scope>
    <source>
        <strain evidence="3 4">NRRL 6337</strain>
    </source>
</reference>
<evidence type="ECO:0008006" key="5">
    <source>
        <dbReference type="Google" id="ProtNLM"/>
    </source>
</evidence>
<dbReference type="PANTHER" id="PTHR40050:SF1">
    <property type="entry name" value="INNER SPORE COAT PROTEIN H"/>
    <property type="match status" value="1"/>
</dbReference>
<feature type="signal peptide" evidence="2">
    <location>
        <begin position="1"/>
        <end position="17"/>
    </location>
</feature>
<keyword evidence="2" id="KW-0732">Signal</keyword>
<keyword evidence="4" id="KW-1185">Reference proteome</keyword>
<protein>
    <recommendedName>
        <fullName evidence="5">Coth-domain-containing protein</fullName>
    </recommendedName>
</protein>
<evidence type="ECO:0000256" key="1">
    <source>
        <dbReference type="SAM" id="MobiDB-lite"/>
    </source>
</evidence>
<evidence type="ECO:0000313" key="4">
    <source>
        <dbReference type="Proteomes" id="UP000243308"/>
    </source>
</evidence>
<dbReference type="OrthoDB" id="10267127at2759"/>
<accession>A0A086TM56</accession>
<dbReference type="Proteomes" id="UP000243308">
    <property type="component" value="Unassembled WGS sequence"/>
</dbReference>
<feature type="region of interest" description="Disordered" evidence="1">
    <location>
        <begin position="576"/>
        <end position="606"/>
    </location>
</feature>
<name>A0A086TM56_9FUNG</name>
<evidence type="ECO:0000256" key="2">
    <source>
        <dbReference type="SAM" id="SignalP"/>
    </source>
</evidence>